<protein>
    <submittedName>
        <fullName evidence="2">Uncharacterized protein</fullName>
    </submittedName>
</protein>
<dbReference type="AlphaFoldDB" id="A0A834L1M8"/>
<comment type="caution">
    <text evidence="2">The sequence shown here is derived from an EMBL/GenBank/DDBJ whole genome shotgun (WGS) entry which is preliminary data.</text>
</comment>
<evidence type="ECO:0000313" key="3">
    <source>
        <dbReference type="Proteomes" id="UP000646548"/>
    </source>
</evidence>
<evidence type="ECO:0000256" key="1">
    <source>
        <dbReference type="SAM" id="MobiDB-lite"/>
    </source>
</evidence>
<sequence length="171" mass="19139">MQTLACLPADQAPPPSVCRTPPHHHTSAPMLQKLQLRCGCTLPHAAAAAGELLLWSLRFMVTSEFSCNALFVPTHTIKRSEAAIRRPHRQLSDTTHENGTNDNEFNRHRREFMARSRAAALLSHIYSRRSEAEKSYVHLIRARPDQKPSFDHAHNDRHTVAPKQAAAEGGV</sequence>
<organism evidence="2 3">
    <name type="scientific">Oryzias melastigma</name>
    <name type="common">Marine medaka</name>
    <dbReference type="NCBI Taxonomy" id="30732"/>
    <lineage>
        <taxon>Eukaryota</taxon>
        <taxon>Metazoa</taxon>
        <taxon>Chordata</taxon>
        <taxon>Craniata</taxon>
        <taxon>Vertebrata</taxon>
        <taxon>Euteleostomi</taxon>
        <taxon>Actinopterygii</taxon>
        <taxon>Neopterygii</taxon>
        <taxon>Teleostei</taxon>
        <taxon>Neoteleostei</taxon>
        <taxon>Acanthomorphata</taxon>
        <taxon>Ovalentaria</taxon>
        <taxon>Atherinomorphae</taxon>
        <taxon>Beloniformes</taxon>
        <taxon>Adrianichthyidae</taxon>
        <taxon>Oryziinae</taxon>
        <taxon>Oryzias</taxon>
    </lineage>
</organism>
<accession>A0A834L1M8</accession>
<evidence type="ECO:0000313" key="2">
    <source>
        <dbReference type="EMBL" id="KAF6738446.1"/>
    </source>
</evidence>
<dbReference type="Proteomes" id="UP000646548">
    <property type="component" value="Unassembled WGS sequence"/>
</dbReference>
<name>A0A834L1M8_ORYME</name>
<proteinExistence type="predicted"/>
<feature type="compositionally biased region" description="Basic and acidic residues" evidence="1">
    <location>
        <begin position="143"/>
        <end position="159"/>
    </location>
</feature>
<feature type="region of interest" description="Disordered" evidence="1">
    <location>
        <begin position="1"/>
        <end position="26"/>
    </location>
</feature>
<dbReference type="EMBL" id="WKFB01000027">
    <property type="protein sequence ID" value="KAF6738446.1"/>
    <property type="molecule type" value="Genomic_DNA"/>
</dbReference>
<feature type="region of interest" description="Disordered" evidence="1">
    <location>
        <begin position="143"/>
        <end position="171"/>
    </location>
</feature>
<reference evidence="2" key="1">
    <citation type="journal article" name="BMC Genomics">
        <title>Long-read sequencing and de novo genome assembly of marine medaka (Oryzias melastigma).</title>
        <authorList>
            <person name="Liang P."/>
            <person name="Saqib H.S.A."/>
            <person name="Ni X."/>
            <person name="Shen Y."/>
        </authorList>
    </citation>
    <scope>NUCLEOTIDE SEQUENCE</scope>
    <source>
        <strain evidence="2">Bigg-433</strain>
    </source>
</reference>
<gene>
    <name evidence="2" type="ORF">FQA47_015470</name>
</gene>